<dbReference type="SUPFAM" id="SSF56235">
    <property type="entry name" value="N-terminal nucleophile aminohydrolases (Ntn hydrolases)"/>
    <property type="match status" value="1"/>
</dbReference>
<feature type="site" description="Important for beta-aspartyl-AMP intermediate formation" evidence="10">
    <location>
        <position position="365"/>
    </location>
</feature>
<sequence length="626" mass="71939">MCGILGTLNYNNAADAERIAAMRDTMPYRGPDDNGLWISGDKYCALAHLRLSILDPTPAGHQPRIEQSGRFVISYNGEVYNYIEIRAELEEKGYTFETGTDTEVILQAYVEYGVECLHKFNGMFAIAIWDNQTQELFLARDRVGIKPVYYYHNDDELIFASETKAILKGLDALPGLNIELIDDYMSFGYIPGENTLHQGIKRLMPGHYAIVKNKQMSITQWWDLKFDNTQDKGFDYYLNESKRLLESAIDLRLRSDVPLGIFLSGGIDSSAVVGLLADKVKEPLKTFSIAYDFGKNFDETQYARMVSEKFGTDHHELKITPQQFADFIPEYIHLMDEPVTEAAAISLFFVSKLAKEKVTVALSGEGSDEIFAGYDLYQYMNVLEKYRGVVGQTGSEFFAGISNKVLGKSHKVSKYLNMATQPIEQRYKGMSTYPDASKEALYRQDFKQELDSAKERTSHGQFSKQLFKNMEGQDQLNKMLYFDTKTWLVDDLLIKADRMSMATSVELRVPFLDYRLVEFAAQIPSKHKIKKGEGKYPLKKMMEGILPNEIIYRKKMGFPTPLKLMFQNELKDYAKDLLLSDNTKLHQFFKVERIQQLITEHNANKYDHHKTLWQLVVLEEWLRKNS</sequence>
<dbReference type="InterPro" id="IPR029055">
    <property type="entry name" value="Ntn_hydrolases_N"/>
</dbReference>
<comment type="caution">
    <text evidence="12">The sequence shown here is derived from an EMBL/GenBank/DDBJ whole genome shotgun (WGS) entry which is preliminary data.</text>
</comment>
<name>A0A6N8FHE9_9GAMM</name>
<reference evidence="12 13" key="1">
    <citation type="submission" date="2019-11" db="EMBL/GenBank/DDBJ databases">
        <title>P. haliotis isolates from Z. marina roots.</title>
        <authorList>
            <person name="Cohen M."/>
            <person name="Jospin G."/>
            <person name="Eisen J.A."/>
            <person name="Coil D.A."/>
        </authorList>
    </citation>
    <scope>NUCLEOTIDE SEQUENCE [LARGE SCALE GENOMIC DNA]</scope>
    <source>
        <strain evidence="12 13">UCD-MCMsp1aY</strain>
    </source>
</reference>
<evidence type="ECO:0000256" key="9">
    <source>
        <dbReference type="PIRSR" id="PIRSR001589-2"/>
    </source>
</evidence>
<dbReference type="PIRSF" id="PIRSF001589">
    <property type="entry name" value="Asn_synthetase_glu-h"/>
    <property type="match status" value="1"/>
</dbReference>
<feature type="binding site" evidence="9">
    <location>
        <position position="101"/>
    </location>
    <ligand>
        <name>L-glutamine</name>
        <dbReference type="ChEBI" id="CHEBI:58359"/>
    </ligand>
</feature>
<evidence type="ECO:0000256" key="10">
    <source>
        <dbReference type="PIRSR" id="PIRSR001589-3"/>
    </source>
</evidence>
<keyword evidence="12" id="KW-0436">Ligase</keyword>
<dbReference type="PANTHER" id="PTHR43284:SF1">
    <property type="entry name" value="ASPARAGINE SYNTHETASE"/>
    <property type="match status" value="1"/>
</dbReference>
<evidence type="ECO:0000256" key="8">
    <source>
        <dbReference type="PIRSR" id="PIRSR001589-1"/>
    </source>
</evidence>
<comment type="pathway">
    <text evidence="1">Amino-acid biosynthesis; L-asparagine biosynthesis; L-asparagine from L-aspartate (L-Gln route): step 1/1.</text>
</comment>
<dbReference type="GO" id="GO:0004066">
    <property type="term" value="F:asparagine synthase (glutamine-hydrolyzing) activity"/>
    <property type="evidence" value="ECO:0007669"/>
    <property type="project" value="UniProtKB-EC"/>
</dbReference>
<dbReference type="Gene3D" id="3.60.20.10">
    <property type="entry name" value="Glutamine Phosphoribosylpyrophosphate, subunit 1, domain 1"/>
    <property type="match status" value="1"/>
</dbReference>
<feature type="domain" description="Glutamine amidotransferase type-2" evidence="11">
    <location>
        <begin position="2"/>
        <end position="214"/>
    </location>
</feature>
<feature type="binding site" evidence="9">
    <location>
        <position position="289"/>
    </location>
    <ligand>
        <name>ATP</name>
        <dbReference type="ChEBI" id="CHEBI:30616"/>
    </ligand>
</feature>
<proteinExistence type="inferred from homology"/>
<dbReference type="InterPro" id="IPR033738">
    <property type="entry name" value="AsnB_N"/>
</dbReference>
<evidence type="ECO:0000313" key="12">
    <source>
        <dbReference type="EMBL" id="MUH73681.1"/>
    </source>
</evidence>
<dbReference type="InterPro" id="IPR014729">
    <property type="entry name" value="Rossmann-like_a/b/a_fold"/>
</dbReference>
<dbReference type="RefSeq" id="WP_155697086.1">
    <property type="nucleotide sequence ID" value="NZ_WOCD01000005.1"/>
</dbReference>
<keyword evidence="4 9" id="KW-0547">Nucleotide-binding</keyword>
<dbReference type="PANTHER" id="PTHR43284">
    <property type="entry name" value="ASPARAGINE SYNTHETASE (GLUTAMINE-HYDROLYZING)"/>
    <property type="match status" value="1"/>
</dbReference>
<dbReference type="EMBL" id="WOCD01000005">
    <property type="protein sequence ID" value="MUH73681.1"/>
    <property type="molecule type" value="Genomic_DNA"/>
</dbReference>
<dbReference type="SUPFAM" id="SSF52402">
    <property type="entry name" value="Adenine nucleotide alpha hydrolases-like"/>
    <property type="match status" value="1"/>
</dbReference>
<keyword evidence="13" id="KW-1185">Reference proteome</keyword>
<dbReference type="EC" id="6.3.5.4" evidence="3"/>
<feature type="binding site" evidence="9">
    <location>
        <begin position="363"/>
        <end position="364"/>
    </location>
    <ligand>
        <name>ATP</name>
        <dbReference type="ChEBI" id="CHEBI:30616"/>
    </ligand>
</feature>
<dbReference type="InterPro" id="IPR001962">
    <property type="entry name" value="Asn_synthase"/>
</dbReference>
<accession>A0A6N8FHE9</accession>
<keyword evidence="8" id="KW-0061">Asparagine biosynthesis</keyword>
<dbReference type="GO" id="GO:0005829">
    <property type="term" value="C:cytosol"/>
    <property type="evidence" value="ECO:0007669"/>
    <property type="project" value="TreeGrafter"/>
</dbReference>
<comment type="catalytic activity">
    <reaction evidence="7">
        <text>L-aspartate + L-glutamine + ATP + H2O = L-asparagine + L-glutamate + AMP + diphosphate + H(+)</text>
        <dbReference type="Rhea" id="RHEA:12228"/>
        <dbReference type="ChEBI" id="CHEBI:15377"/>
        <dbReference type="ChEBI" id="CHEBI:15378"/>
        <dbReference type="ChEBI" id="CHEBI:29985"/>
        <dbReference type="ChEBI" id="CHEBI:29991"/>
        <dbReference type="ChEBI" id="CHEBI:30616"/>
        <dbReference type="ChEBI" id="CHEBI:33019"/>
        <dbReference type="ChEBI" id="CHEBI:58048"/>
        <dbReference type="ChEBI" id="CHEBI:58359"/>
        <dbReference type="ChEBI" id="CHEBI:456215"/>
        <dbReference type="EC" id="6.3.5.4"/>
    </reaction>
</comment>
<dbReference type="Pfam" id="PF00733">
    <property type="entry name" value="Asn_synthase"/>
    <property type="match status" value="1"/>
</dbReference>
<keyword evidence="5 9" id="KW-0067">ATP-binding</keyword>
<evidence type="ECO:0000256" key="5">
    <source>
        <dbReference type="ARBA" id="ARBA00022840"/>
    </source>
</evidence>
<gene>
    <name evidence="12" type="primary">asnB</name>
    <name evidence="12" type="ORF">GNP35_15010</name>
</gene>
<evidence type="ECO:0000313" key="13">
    <source>
        <dbReference type="Proteomes" id="UP000439994"/>
    </source>
</evidence>
<evidence type="ECO:0000259" key="11">
    <source>
        <dbReference type="PROSITE" id="PS51278"/>
    </source>
</evidence>
<feature type="active site" description="For GATase activity" evidence="8">
    <location>
        <position position="2"/>
    </location>
</feature>
<keyword evidence="8" id="KW-0028">Amino-acid biosynthesis</keyword>
<dbReference type="Gene3D" id="3.40.50.620">
    <property type="entry name" value="HUPs"/>
    <property type="match status" value="1"/>
</dbReference>
<evidence type="ECO:0000256" key="2">
    <source>
        <dbReference type="ARBA" id="ARBA00005752"/>
    </source>
</evidence>
<protein>
    <recommendedName>
        <fullName evidence="3">asparagine synthase (glutamine-hydrolyzing)</fullName>
        <ecNumber evidence="3">6.3.5.4</ecNumber>
    </recommendedName>
</protein>
<dbReference type="OrthoDB" id="9763290at2"/>
<evidence type="ECO:0000256" key="3">
    <source>
        <dbReference type="ARBA" id="ARBA00012737"/>
    </source>
</evidence>
<dbReference type="PROSITE" id="PS51278">
    <property type="entry name" value="GATASE_TYPE_2"/>
    <property type="match status" value="1"/>
</dbReference>
<dbReference type="AlphaFoldDB" id="A0A6N8FHE9"/>
<dbReference type="InterPro" id="IPR051786">
    <property type="entry name" value="ASN_synthetase/amidase"/>
</dbReference>
<keyword evidence="6 8" id="KW-0315">Glutamine amidotransferase</keyword>
<dbReference type="CDD" id="cd00712">
    <property type="entry name" value="AsnB"/>
    <property type="match status" value="1"/>
</dbReference>
<dbReference type="GO" id="GO:0006529">
    <property type="term" value="P:asparagine biosynthetic process"/>
    <property type="evidence" value="ECO:0007669"/>
    <property type="project" value="UniProtKB-KW"/>
</dbReference>
<dbReference type="GO" id="GO:0005524">
    <property type="term" value="F:ATP binding"/>
    <property type="evidence" value="ECO:0007669"/>
    <property type="project" value="UniProtKB-KW"/>
</dbReference>
<dbReference type="NCBIfam" id="TIGR01536">
    <property type="entry name" value="asn_synth_AEB"/>
    <property type="match status" value="1"/>
</dbReference>
<evidence type="ECO:0000256" key="7">
    <source>
        <dbReference type="ARBA" id="ARBA00048741"/>
    </source>
</evidence>
<evidence type="ECO:0000256" key="1">
    <source>
        <dbReference type="ARBA" id="ARBA00005187"/>
    </source>
</evidence>
<dbReference type="Proteomes" id="UP000439994">
    <property type="component" value="Unassembled WGS sequence"/>
</dbReference>
<evidence type="ECO:0000256" key="6">
    <source>
        <dbReference type="ARBA" id="ARBA00022962"/>
    </source>
</evidence>
<dbReference type="InterPro" id="IPR017932">
    <property type="entry name" value="GATase_2_dom"/>
</dbReference>
<dbReference type="InterPro" id="IPR006426">
    <property type="entry name" value="Asn_synth_AEB"/>
</dbReference>
<dbReference type="Pfam" id="PF13537">
    <property type="entry name" value="GATase_7"/>
    <property type="match status" value="1"/>
</dbReference>
<comment type="similarity">
    <text evidence="2">Belongs to the asparagine synthetase family.</text>
</comment>
<evidence type="ECO:0000256" key="4">
    <source>
        <dbReference type="ARBA" id="ARBA00022741"/>
    </source>
</evidence>
<organism evidence="12 13">
    <name type="scientific">Psychrosphaera haliotis</name>
    <dbReference type="NCBI Taxonomy" id="555083"/>
    <lineage>
        <taxon>Bacteria</taxon>
        <taxon>Pseudomonadati</taxon>
        <taxon>Pseudomonadota</taxon>
        <taxon>Gammaproteobacteria</taxon>
        <taxon>Alteromonadales</taxon>
        <taxon>Pseudoalteromonadaceae</taxon>
        <taxon>Psychrosphaera</taxon>
    </lineage>
</organism>
<dbReference type="CDD" id="cd01991">
    <property type="entry name" value="Asn_synthase_B_C"/>
    <property type="match status" value="1"/>
</dbReference>